<keyword evidence="16" id="KW-1185">Reference proteome</keyword>
<dbReference type="PANTHER" id="PTHR43024">
    <property type="entry name" value="UDP-N-ACETYLMURAMOYL-TRIPEPTIDE--D-ALANYL-D-ALANINE LIGASE"/>
    <property type="match status" value="1"/>
</dbReference>
<evidence type="ECO:0000256" key="10">
    <source>
        <dbReference type="HAMAP-Rule" id="MF_02019"/>
    </source>
</evidence>
<dbReference type="InterPro" id="IPR036615">
    <property type="entry name" value="Mur_ligase_C_dom_sf"/>
</dbReference>
<evidence type="ECO:0000313" key="15">
    <source>
        <dbReference type="EMBL" id="MBP1854808.1"/>
    </source>
</evidence>
<dbReference type="EC" id="6.3.2.10" evidence="10 11"/>
<accession>A0ABS4EA31</accession>
<feature type="binding site" evidence="10">
    <location>
        <begin position="114"/>
        <end position="120"/>
    </location>
    <ligand>
        <name>ATP</name>
        <dbReference type="ChEBI" id="CHEBI:30616"/>
    </ligand>
</feature>
<evidence type="ECO:0000313" key="16">
    <source>
        <dbReference type="Proteomes" id="UP000767291"/>
    </source>
</evidence>
<comment type="caution">
    <text evidence="15">The sequence shown here is derived from an EMBL/GenBank/DDBJ whole genome shotgun (WGS) entry which is preliminary data.</text>
</comment>
<evidence type="ECO:0000256" key="3">
    <source>
        <dbReference type="ARBA" id="ARBA00022618"/>
    </source>
</evidence>
<evidence type="ECO:0000256" key="5">
    <source>
        <dbReference type="ARBA" id="ARBA00022840"/>
    </source>
</evidence>
<dbReference type="InterPro" id="IPR000713">
    <property type="entry name" value="Mur_ligase_N"/>
</dbReference>
<dbReference type="InterPro" id="IPR005863">
    <property type="entry name" value="UDP-N-AcMur_synth"/>
</dbReference>
<feature type="domain" description="Mur ligase central" evidence="14">
    <location>
        <begin position="112"/>
        <end position="298"/>
    </location>
</feature>
<evidence type="ECO:0000256" key="2">
    <source>
        <dbReference type="ARBA" id="ARBA00022598"/>
    </source>
</evidence>
<evidence type="ECO:0000256" key="7">
    <source>
        <dbReference type="ARBA" id="ARBA00022984"/>
    </source>
</evidence>
<dbReference type="Pfam" id="PF02875">
    <property type="entry name" value="Mur_ligase_C"/>
    <property type="match status" value="1"/>
</dbReference>
<keyword evidence="3 10" id="KW-0132">Cell division</keyword>
<comment type="similarity">
    <text evidence="10">Belongs to the MurCDEF family. MurF subfamily.</text>
</comment>
<comment type="function">
    <text evidence="10 11">Involved in cell wall formation. Catalyzes the final step in the synthesis of UDP-N-acetylmuramoyl-pentapeptide, the precursor of murein.</text>
</comment>
<evidence type="ECO:0000256" key="8">
    <source>
        <dbReference type="ARBA" id="ARBA00023306"/>
    </source>
</evidence>
<dbReference type="InterPro" id="IPR013221">
    <property type="entry name" value="Mur_ligase_cen"/>
</dbReference>
<keyword evidence="6 10" id="KW-0133">Cell shape</keyword>
<dbReference type="InterPro" id="IPR051046">
    <property type="entry name" value="MurCDEF_CellWall_CoF430Synth"/>
</dbReference>
<gene>
    <name evidence="10" type="primary">murF</name>
    <name evidence="15" type="ORF">J2Z43_001198</name>
</gene>
<keyword evidence="8 10" id="KW-0131">Cell cycle</keyword>
<keyword evidence="2 10" id="KW-0436">Ligase</keyword>
<dbReference type="SUPFAM" id="SSF53623">
    <property type="entry name" value="MurD-like peptide ligases, catalytic domain"/>
    <property type="match status" value="1"/>
</dbReference>
<evidence type="ECO:0000259" key="12">
    <source>
        <dbReference type="Pfam" id="PF01225"/>
    </source>
</evidence>
<comment type="catalytic activity">
    <reaction evidence="10 11">
        <text>D-alanyl-D-alanine + UDP-N-acetyl-alpha-D-muramoyl-L-alanyl-gamma-D-glutamyl-meso-2,6-diaminopimelate + ATP = UDP-N-acetyl-alpha-D-muramoyl-L-alanyl-gamma-D-glutamyl-meso-2,6-diaminopimeloyl-D-alanyl-D-alanine + ADP + phosphate + H(+)</text>
        <dbReference type="Rhea" id="RHEA:28374"/>
        <dbReference type="ChEBI" id="CHEBI:15378"/>
        <dbReference type="ChEBI" id="CHEBI:30616"/>
        <dbReference type="ChEBI" id="CHEBI:43474"/>
        <dbReference type="ChEBI" id="CHEBI:57822"/>
        <dbReference type="ChEBI" id="CHEBI:61386"/>
        <dbReference type="ChEBI" id="CHEBI:83905"/>
        <dbReference type="ChEBI" id="CHEBI:456216"/>
        <dbReference type="EC" id="6.3.2.10"/>
    </reaction>
</comment>
<dbReference type="EMBL" id="JAGGJX010000001">
    <property type="protein sequence ID" value="MBP1854808.1"/>
    <property type="molecule type" value="Genomic_DNA"/>
</dbReference>
<dbReference type="PANTHER" id="PTHR43024:SF1">
    <property type="entry name" value="UDP-N-ACETYLMURAMOYL-TRIPEPTIDE--D-ALANYL-D-ALANINE LIGASE"/>
    <property type="match status" value="1"/>
</dbReference>
<dbReference type="InterPro" id="IPR035911">
    <property type="entry name" value="MurE/MurF_N"/>
</dbReference>
<feature type="domain" description="Mur ligase N-terminal catalytic" evidence="12">
    <location>
        <begin position="26"/>
        <end position="100"/>
    </location>
</feature>
<feature type="domain" description="Mur ligase C-terminal" evidence="13">
    <location>
        <begin position="327"/>
        <end position="444"/>
    </location>
</feature>
<reference evidence="15 16" key="1">
    <citation type="submission" date="2021-03" db="EMBL/GenBank/DDBJ databases">
        <title>Genomic Encyclopedia of Type Strains, Phase IV (KMG-IV): sequencing the most valuable type-strain genomes for metagenomic binning, comparative biology and taxonomic classification.</title>
        <authorList>
            <person name="Goeker M."/>
        </authorList>
    </citation>
    <scope>NUCLEOTIDE SEQUENCE [LARGE SCALE GENOMIC DNA]</scope>
    <source>
        <strain evidence="15 16">DSM 1289</strain>
    </source>
</reference>
<evidence type="ECO:0000256" key="4">
    <source>
        <dbReference type="ARBA" id="ARBA00022741"/>
    </source>
</evidence>
<dbReference type="SUPFAM" id="SSF53244">
    <property type="entry name" value="MurD-like peptide ligases, peptide-binding domain"/>
    <property type="match status" value="1"/>
</dbReference>
<dbReference type="Pfam" id="PF01225">
    <property type="entry name" value="Mur_ligase"/>
    <property type="match status" value="1"/>
</dbReference>
<sequence length="458" mass="51080">MNMLTIEELVIASDGKLVCGEPTDTIADIVIDSREAKVNNGFVAIIGENLDGHTFINSAIKQGCKTIIKNKDYEIDLNDKNINIIEVDDTTLALGTMSKFYKEKFDIDFIGVTGSVGKTTTRDMIYSALSSKLNVLKNQKNLNNHFGVPLTLFKLDDSHDCAVIEMGMSHFDEIKYLADIVNPRIGVISNIGLSHIENLGSQEGILKAKMEISLNFDENNILIVNGDDKYLSTLKNKKLPYILKTFGFEEDNDVYCEEFTLDEKSTRFTCVINGKKHEIFIPIMGEHNIYNAMAAILVGLSLNLSIEDMKEGLKNFEGTKMRLDIDDNGDYVVINDSYNASPDSMSAALKILGRYKKRRIAILGDILEMGDFVESGHRSVGKSVVENSDVLITIGKDSDYIGKEALDLGFDKKNVHHFSSRDEAIENLDDILKKDDVVLVKASRGMKLETVVEYINNK</sequence>
<keyword evidence="4 10" id="KW-0547">Nucleotide-binding</keyword>
<dbReference type="GO" id="GO:0047480">
    <property type="term" value="F:UDP-N-acetylmuramoyl-tripeptide-D-alanyl-D-alanine ligase activity"/>
    <property type="evidence" value="ECO:0007669"/>
    <property type="project" value="UniProtKB-EC"/>
</dbReference>
<dbReference type="Pfam" id="PF08245">
    <property type="entry name" value="Mur_ligase_M"/>
    <property type="match status" value="1"/>
</dbReference>
<organism evidence="15 16">
    <name type="scientific">Metaclostridioides mangenotii</name>
    <dbReference type="NCBI Taxonomy" id="1540"/>
    <lineage>
        <taxon>Bacteria</taxon>
        <taxon>Bacillati</taxon>
        <taxon>Bacillota</taxon>
        <taxon>Clostridia</taxon>
        <taxon>Peptostreptococcales</taxon>
        <taxon>Peptostreptococcaceae</taxon>
        <taxon>Metaclostridioides</taxon>
    </lineage>
</organism>
<keyword evidence="7 10" id="KW-0573">Peptidoglycan synthesis</keyword>
<keyword evidence="9 10" id="KW-0961">Cell wall biogenesis/degradation</keyword>
<name>A0ABS4EA31_9FIRM</name>
<dbReference type="Proteomes" id="UP000767291">
    <property type="component" value="Unassembled WGS sequence"/>
</dbReference>
<comment type="subcellular location">
    <subcellularLocation>
        <location evidence="10 11">Cytoplasm</location>
    </subcellularLocation>
</comment>
<evidence type="ECO:0000256" key="1">
    <source>
        <dbReference type="ARBA" id="ARBA00022490"/>
    </source>
</evidence>
<protein>
    <recommendedName>
        <fullName evidence="10 11">UDP-N-acetylmuramoyl-tripeptide--D-alanyl-D-alanine ligase</fullName>
        <ecNumber evidence="10 11">6.3.2.10</ecNumber>
    </recommendedName>
    <alternativeName>
        <fullName evidence="10">D-alanyl-D-alanine-adding enzyme</fullName>
    </alternativeName>
</protein>
<dbReference type="Gene3D" id="3.40.1190.10">
    <property type="entry name" value="Mur-like, catalytic domain"/>
    <property type="match status" value="1"/>
</dbReference>
<dbReference type="InterPro" id="IPR036565">
    <property type="entry name" value="Mur-like_cat_sf"/>
</dbReference>
<evidence type="ECO:0000259" key="13">
    <source>
        <dbReference type="Pfam" id="PF02875"/>
    </source>
</evidence>
<comment type="pathway">
    <text evidence="10 11">Cell wall biogenesis; peptidoglycan biosynthesis.</text>
</comment>
<dbReference type="SUPFAM" id="SSF63418">
    <property type="entry name" value="MurE/MurF N-terminal domain"/>
    <property type="match status" value="1"/>
</dbReference>
<evidence type="ECO:0000256" key="9">
    <source>
        <dbReference type="ARBA" id="ARBA00023316"/>
    </source>
</evidence>
<proteinExistence type="inferred from homology"/>
<dbReference type="Gene3D" id="3.90.190.20">
    <property type="entry name" value="Mur ligase, C-terminal domain"/>
    <property type="match status" value="1"/>
</dbReference>
<dbReference type="Gene3D" id="3.40.1390.10">
    <property type="entry name" value="MurE/MurF, N-terminal domain"/>
    <property type="match status" value="1"/>
</dbReference>
<evidence type="ECO:0000256" key="6">
    <source>
        <dbReference type="ARBA" id="ARBA00022960"/>
    </source>
</evidence>
<dbReference type="InterPro" id="IPR004101">
    <property type="entry name" value="Mur_ligase_C"/>
</dbReference>
<dbReference type="NCBIfam" id="TIGR01143">
    <property type="entry name" value="murF"/>
    <property type="match status" value="1"/>
</dbReference>
<keyword evidence="5 10" id="KW-0067">ATP-binding</keyword>
<dbReference type="HAMAP" id="MF_02019">
    <property type="entry name" value="MurF"/>
    <property type="match status" value="1"/>
</dbReference>
<evidence type="ECO:0000259" key="14">
    <source>
        <dbReference type="Pfam" id="PF08245"/>
    </source>
</evidence>
<evidence type="ECO:0000256" key="11">
    <source>
        <dbReference type="RuleBase" id="RU004136"/>
    </source>
</evidence>
<keyword evidence="1 10" id="KW-0963">Cytoplasm</keyword>